<protein>
    <submittedName>
        <fullName evidence="1">Uncharacterized protein</fullName>
    </submittedName>
</protein>
<dbReference type="Proteomes" id="UP001060215">
    <property type="component" value="Chromosome 4"/>
</dbReference>
<sequence>MEARRLRTVFRNSTSLSSLLQSLRNFSSSSSSSSSSAAASPRTWKFFSDDPPEVGSSVYRHALKFQRPSTIEWREELRNSVSFIGIVGLPLRKLKCCEFGAYTFLNVKTSPNSNSSFRILLKMWNEMAEISIKHLKPNDCIYVSGHLGSYTKDENENLKTYYELIVKEINYVVQPGQGPIEKKYEESDSGGETVLERYKNRLHLWQVFFANPSEWLDNRKRKTKLNQPDFKNKDSGEALWIKPNDPSWIKIQLQLHDSRLASRGHREDANSRSSLSPWVYDD</sequence>
<reference evidence="1 2" key="1">
    <citation type="journal article" date="2022" name="Plant J.">
        <title>Chromosome-level genome of Camellia lanceoleosa provides a valuable resource for understanding genome evolution and self-incompatibility.</title>
        <authorList>
            <person name="Gong W."/>
            <person name="Xiao S."/>
            <person name="Wang L."/>
            <person name="Liao Z."/>
            <person name="Chang Y."/>
            <person name="Mo W."/>
            <person name="Hu G."/>
            <person name="Li W."/>
            <person name="Zhao G."/>
            <person name="Zhu H."/>
            <person name="Hu X."/>
            <person name="Ji K."/>
            <person name="Xiang X."/>
            <person name="Song Q."/>
            <person name="Yuan D."/>
            <person name="Jin S."/>
            <person name="Zhang L."/>
        </authorList>
    </citation>
    <scope>NUCLEOTIDE SEQUENCE [LARGE SCALE GENOMIC DNA]</scope>
    <source>
        <strain evidence="1">SQ_2022a</strain>
    </source>
</reference>
<proteinExistence type="predicted"/>
<comment type="caution">
    <text evidence="1">The sequence shown here is derived from an EMBL/GenBank/DDBJ whole genome shotgun (WGS) entry which is preliminary data.</text>
</comment>
<evidence type="ECO:0000313" key="2">
    <source>
        <dbReference type="Proteomes" id="UP001060215"/>
    </source>
</evidence>
<name>A0ACC0HNU7_9ERIC</name>
<evidence type="ECO:0000313" key="1">
    <source>
        <dbReference type="EMBL" id="KAI8014572.1"/>
    </source>
</evidence>
<gene>
    <name evidence="1" type="ORF">LOK49_LG05G03530</name>
</gene>
<keyword evidence="2" id="KW-1185">Reference proteome</keyword>
<dbReference type="EMBL" id="CM045761">
    <property type="protein sequence ID" value="KAI8014572.1"/>
    <property type="molecule type" value="Genomic_DNA"/>
</dbReference>
<organism evidence="1 2">
    <name type="scientific">Camellia lanceoleosa</name>
    <dbReference type="NCBI Taxonomy" id="1840588"/>
    <lineage>
        <taxon>Eukaryota</taxon>
        <taxon>Viridiplantae</taxon>
        <taxon>Streptophyta</taxon>
        <taxon>Embryophyta</taxon>
        <taxon>Tracheophyta</taxon>
        <taxon>Spermatophyta</taxon>
        <taxon>Magnoliopsida</taxon>
        <taxon>eudicotyledons</taxon>
        <taxon>Gunneridae</taxon>
        <taxon>Pentapetalae</taxon>
        <taxon>asterids</taxon>
        <taxon>Ericales</taxon>
        <taxon>Theaceae</taxon>
        <taxon>Camellia</taxon>
    </lineage>
</organism>
<accession>A0ACC0HNU7</accession>